<dbReference type="AlphaFoldDB" id="A0A6I0F7L1"/>
<evidence type="ECO:0000256" key="5">
    <source>
        <dbReference type="ARBA" id="ARBA00022723"/>
    </source>
</evidence>
<name>A0A6I0F7L1_9FIRM</name>
<evidence type="ECO:0000313" key="15">
    <source>
        <dbReference type="Proteomes" id="UP000432715"/>
    </source>
</evidence>
<dbReference type="PROSITE" id="PS50146">
    <property type="entry name" value="DAGK"/>
    <property type="match status" value="1"/>
</dbReference>
<keyword evidence="3" id="KW-0444">Lipid biosynthesis</keyword>
<comment type="cofactor">
    <cofactor evidence="1">
        <name>Mg(2+)</name>
        <dbReference type="ChEBI" id="CHEBI:18420"/>
    </cofactor>
</comment>
<evidence type="ECO:0000256" key="4">
    <source>
        <dbReference type="ARBA" id="ARBA00022679"/>
    </source>
</evidence>
<keyword evidence="12" id="KW-1208">Phospholipid metabolism</keyword>
<dbReference type="GO" id="GO:0005524">
    <property type="term" value="F:ATP binding"/>
    <property type="evidence" value="ECO:0007669"/>
    <property type="project" value="UniProtKB-KW"/>
</dbReference>
<dbReference type="EMBL" id="WBZC01000067">
    <property type="protein sequence ID" value="KAB3530351.1"/>
    <property type="molecule type" value="Genomic_DNA"/>
</dbReference>
<dbReference type="SMART" id="SM00046">
    <property type="entry name" value="DAGKc"/>
    <property type="match status" value="1"/>
</dbReference>
<dbReference type="GO" id="GO:0004143">
    <property type="term" value="F:ATP-dependent diacylglycerol kinase activity"/>
    <property type="evidence" value="ECO:0007669"/>
    <property type="project" value="TreeGrafter"/>
</dbReference>
<evidence type="ECO:0000256" key="12">
    <source>
        <dbReference type="ARBA" id="ARBA00023264"/>
    </source>
</evidence>
<keyword evidence="10" id="KW-0443">Lipid metabolism</keyword>
<dbReference type="GO" id="GO:0008654">
    <property type="term" value="P:phospholipid biosynthetic process"/>
    <property type="evidence" value="ECO:0007669"/>
    <property type="project" value="UniProtKB-KW"/>
</dbReference>
<evidence type="ECO:0000256" key="1">
    <source>
        <dbReference type="ARBA" id="ARBA00001946"/>
    </source>
</evidence>
<dbReference type="PANTHER" id="PTHR12358:SF106">
    <property type="entry name" value="LIPID KINASE YEGS"/>
    <property type="match status" value="1"/>
</dbReference>
<dbReference type="Gene3D" id="3.40.50.10330">
    <property type="entry name" value="Probable inorganic polyphosphate/atp-NAD kinase, domain 1"/>
    <property type="match status" value="1"/>
</dbReference>
<keyword evidence="7 14" id="KW-0418">Kinase</keyword>
<dbReference type="RefSeq" id="WP_151862220.1">
    <property type="nucleotide sequence ID" value="NZ_WBZC01000067.1"/>
</dbReference>
<dbReference type="PANTHER" id="PTHR12358">
    <property type="entry name" value="SPHINGOSINE KINASE"/>
    <property type="match status" value="1"/>
</dbReference>
<keyword evidence="6" id="KW-0547">Nucleotide-binding</keyword>
<keyword evidence="15" id="KW-1185">Reference proteome</keyword>
<dbReference type="GO" id="GO:0005886">
    <property type="term" value="C:plasma membrane"/>
    <property type="evidence" value="ECO:0007669"/>
    <property type="project" value="TreeGrafter"/>
</dbReference>
<dbReference type="Pfam" id="PF00781">
    <property type="entry name" value="DAGK_cat"/>
    <property type="match status" value="1"/>
</dbReference>
<evidence type="ECO:0000256" key="9">
    <source>
        <dbReference type="ARBA" id="ARBA00022842"/>
    </source>
</evidence>
<reference evidence="14 15" key="1">
    <citation type="submission" date="2019-10" db="EMBL/GenBank/DDBJ databases">
        <title>Alkaliphilus serpentinus sp. nov. and Alkaliphilus pronyensis sp. nov., two novel anaerobic alkaliphilic species isolated from the serpentinized-hosted hydrothermal field of the Prony Bay (New Caledonia).</title>
        <authorList>
            <person name="Postec A."/>
        </authorList>
    </citation>
    <scope>NUCLEOTIDE SEQUENCE [LARGE SCALE GENOMIC DNA]</scope>
    <source>
        <strain evidence="14 15">LacV</strain>
    </source>
</reference>
<dbReference type="Gene3D" id="2.60.200.40">
    <property type="match status" value="1"/>
</dbReference>
<evidence type="ECO:0000256" key="10">
    <source>
        <dbReference type="ARBA" id="ARBA00023098"/>
    </source>
</evidence>
<evidence type="ECO:0000256" key="7">
    <source>
        <dbReference type="ARBA" id="ARBA00022777"/>
    </source>
</evidence>
<dbReference type="InterPro" id="IPR001206">
    <property type="entry name" value="Diacylglycerol_kinase_cat_dom"/>
</dbReference>
<dbReference type="Proteomes" id="UP000432715">
    <property type="component" value="Unassembled WGS sequence"/>
</dbReference>
<evidence type="ECO:0000256" key="3">
    <source>
        <dbReference type="ARBA" id="ARBA00022516"/>
    </source>
</evidence>
<sequence>MKKSKIKIIYNPNSGRKLLLKTVPKLLDILVNEYNMDVDMEGTKGKHHATEIAIKSGQQGYHVIIAAGGDGTINEVINGMVNNSDSKLAIYPAGTVNDFATHLNVPRQLMRFAEMIHLNHTVYTDVGKAGDRYFLNVAAGGLLTDVAYRVSSDAKTVLGKFAYYLEGIREFPKQIFKPIRVKLQIGNVIEEKEILFYIIANSKQVGGFKNIASEAKIDDGLLDLIVIENTNLIDVASLFFLIIKGNHINHPSIKYMQVKEFTIESDSEVAVDIDGEMGGRLPMTFKVIKSAIPIIIPPKETIESYIDKNQHHLLFTKSDI</sequence>
<dbReference type="NCBIfam" id="TIGR00147">
    <property type="entry name" value="YegS/Rv2252/BmrU family lipid kinase"/>
    <property type="match status" value="1"/>
</dbReference>
<keyword evidence="8" id="KW-0067">ATP-binding</keyword>
<dbReference type="SUPFAM" id="SSF111331">
    <property type="entry name" value="NAD kinase/diacylglycerol kinase-like"/>
    <property type="match status" value="1"/>
</dbReference>
<evidence type="ECO:0000256" key="11">
    <source>
        <dbReference type="ARBA" id="ARBA00023209"/>
    </source>
</evidence>
<comment type="similarity">
    <text evidence="2">Belongs to the diacylglycerol/lipid kinase family.</text>
</comment>
<dbReference type="InterPro" id="IPR017438">
    <property type="entry name" value="ATP-NAD_kinase_N"/>
</dbReference>
<evidence type="ECO:0000256" key="2">
    <source>
        <dbReference type="ARBA" id="ARBA00005983"/>
    </source>
</evidence>
<accession>A0A6I0F7L1</accession>
<keyword evidence="4" id="KW-0808">Transferase</keyword>
<dbReference type="InterPro" id="IPR016064">
    <property type="entry name" value="NAD/diacylglycerol_kinase_sf"/>
</dbReference>
<feature type="domain" description="DAGKc" evidence="13">
    <location>
        <begin position="1"/>
        <end position="133"/>
    </location>
</feature>
<dbReference type="Pfam" id="PF19279">
    <property type="entry name" value="YegS_C"/>
    <property type="match status" value="1"/>
</dbReference>
<dbReference type="InterPro" id="IPR050187">
    <property type="entry name" value="Lipid_Phosphate_FormReg"/>
</dbReference>
<organism evidence="14 15">
    <name type="scientific">Alkaliphilus pronyensis</name>
    <dbReference type="NCBI Taxonomy" id="1482732"/>
    <lineage>
        <taxon>Bacteria</taxon>
        <taxon>Bacillati</taxon>
        <taxon>Bacillota</taxon>
        <taxon>Clostridia</taxon>
        <taxon>Peptostreptococcales</taxon>
        <taxon>Natronincolaceae</taxon>
        <taxon>Alkaliphilus</taxon>
    </lineage>
</organism>
<gene>
    <name evidence="14" type="ORF">F8154_13885</name>
</gene>
<evidence type="ECO:0000259" key="13">
    <source>
        <dbReference type="PROSITE" id="PS50146"/>
    </source>
</evidence>
<keyword evidence="11" id="KW-0594">Phospholipid biosynthesis</keyword>
<dbReference type="OrthoDB" id="142078at2"/>
<evidence type="ECO:0000256" key="8">
    <source>
        <dbReference type="ARBA" id="ARBA00022840"/>
    </source>
</evidence>
<dbReference type="InterPro" id="IPR045540">
    <property type="entry name" value="YegS/DAGK_C"/>
</dbReference>
<dbReference type="GO" id="GO:0046872">
    <property type="term" value="F:metal ion binding"/>
    <property type="evidence" value="ECO:0007669"/>
    <property type="project" value="UniProtKB-KW"/>
</dbReference>
<dbReference type="InterPro" id="IPR005218">
    <property type="entry name" value="Diacylglycerol/lipid_kinase"/>
</dbReference>
<comment type="caution">
    <text evidence="14">The sequence shown here is derived from an EMBL/GenBank/DDBJ whole genome shotgun (WGS) entry which is preliminary data.</text>
</comment>
<proteinExistence type="inferred from homology"/>
<evidence type="ECO:0000256" key="6">
    <source>
        <dbReference type="ARBA" id="ARBA00022741"/>
    </source>
</evidence>
<protein>
    <submittedName>
        <fullName evidence="14">YegS/Rv2252/BmrU family lipid kinase</fullName>
    </submittedName>
</protein>
<keyword evidence="9" id="KW-0460">Magnesium</keyword>
<keyword evidence="5" id="KW-0479">Metal-binding</keyword>
<evidence type="ECO:0000313" key="14">
    <source>
        <dbReference type="EMBL" id="KAB3530351.1"/>
    </source>
</evidence>